<keyword evidence="1" id="KW-0812">Transmembrane</keyword>
<keyword evidence="1" id="KW-0472">Membrane</keyword>
<evidence type="ECO:0000313" key="2">
    <source>
        <dbReference type="Proteomes" id="UP000492821"/>
    </source>
</evidence>
<name>A0A7E4W3W9_PANRE</name>
<keyword evidence="1" id="KW-1133">Transmembrane helix</keyword>
<accession>A0A7E4W3W9</accession>
<evidence type="ECO:0000256" key="1">
    <source>
        <dbReference type="SAM" id="Phobius"/>
    </source>
</evidence>
<organism evidence="2 3">
    <name type="scientific">Panagrellus redivivus</name>
    <name type="common">Microworm</name>
    <dbReference type="NCBI Taxonomy" id="6233"/>
    <lineage>
        <taxon>Eukaryota</taxon>
        <taxon>Metazoa</taxon>
        <taxon>Ecdysozoa</taxon>
        <taxon>Nematoda</taxon>
        <taxon>Chromadorea</taxon>
        <taxon>Rhabditida</taxon>
        <taxon>Tylenchina</taxon>
        <taxon>Panagrolaimomorpha</taxon>
        <taxon>Panagrolaimoidea</taxon>
        <taxon>Panagrolaimidae</taxon>
        <taxon>Panagrellus</taxon>
    </lineage>
</organism>
<evidence type="ECO:0000313" key="3">
    <source>
        <dbReference type="WBParaSite" id="Pan_g6728.t1"/>
    </source>
</evidence>
<feature type="transmembrane region" description="Helical" evidence="1">
    <location>
        <begin position="82"/>
        <end position="101"/>
    </location>
</feature>
<protein>
    <submittedName>
        <fullName evidence="3">Serpentine receptor class gamma</fullName>
    </submittedName>
</protein>
<feature type="transmembrane region" description="Helical" evidence="1">
    <location>
        <begin position="50"/>
        <end position="70"/>
    </location>
</feature>
<sequence>MEEVQPTFVLFSPYKLRHIKWIGYLAKHDSFILATLSLICVTGFRQECDGILSLGYLPLSIFYSFVYLLGRNRNTKQFILTQILFTHGFLIYCPYLMLVAAKNVQTVVAHASGFIFLALILHTFVLQIVHRRHFTKDLSTPESVTDLNKRDAYHALFYGFCIVAMMIVSMVFLHLFPSYLEVEKFEYYIVMTLSVLLAYLTPLFAFPSLREVSYFNSTKEKVTNNYVQYDSDGRAWCCMYLNATDNELNGKNNQVTDET</sequence>
<proteinExistence type="predicted"/>
<reference evidence="2" key="1">
    <citation type="journal article" date="2013" name="Genetics">
        <title>The draft genome and transcriptome of Panagrellus redivivus are shaped by the harsh demands of a free-living lifestyle.</title>
        <authorList>
            <person name="Srinivasan J."/>
            <person name="Dillman A.R."/>
            <person name="Macchietto M.G."/>
            <person name="Heikkinen L."/>
            <person name="Lakso M."/>
            <person name="Fracchia K.M."/>
            <person name="Antoshechkin I."/>
            <person name="Mortazavi A."/>
            <person name="Wong G."/>
            <person name="Sternberg P.W."/>
        </authorList>
    </citation>
    <scope>NUCLEOTIDE SEQUENCE [LARGE SCALE GENOMIC DNA]</scope>
    <source>
        <strain evidence="2">MT8872</strain>
    </source>
</reference>
<dbReference type="Proteomes" id="UP000492821">
    <property type="component" value="Unassembled WGS sequence"/>
</dbReference>
<keyword evidence="2" id="KW-1185">Reference proteome</keyword>
<feature type="transmembrane region" description="Helical" evidence="1">
    <location>
        <begin position="188"/>
        <end position="209"/>
    </location>
</feature>
<feature type="transmembrane region" description="Helical" evidence="1">
    <location>
        <begin position="107"/>
        <end position="129"/>
    </location>
</feature>
<dbReference type="WBParaSite" id="Pan_g6728.t1">
    <property type="protein sequence ID" value="Pan_g6728.t1"/>
    <property type="gene ID" value="Pan_g6728"/>
</dbReference>
<dbReference type="AlphaFoldDB" id="A0A7E4W3W9"/>
<feature type="transmembrane region" description="Helical" evidence="1">
    <location>
        <begin position="155"/>
        <end position="176"/>
    </location>
</feature>
<reference evidence="3" key="2">
    <citation type="submission" date="2020-10" db="UniProtKB">
        <authorList>
            <consortium name="WormBaseParasite"/>
        </authorList>
    </citation>
    <scope>IDENTIFICATION</scope>
</reference>